<evidence type="ECO:0000256" key="1">
    <source>
        <dbReference type="SAM" id="Phobius"/>
    </source>
</evidence>
<evidence type="ECO:0000313" key="3">
    <source>
        <dbReference type="Proteomes" id="UP000464178"/>
    </source>
</evidence>
<dbReference type="Proteomes" id="UP000464178">
    <property type="component" value="Chromosome"/>
</dbReference>
<dbReference type="RefSeq" id="WP_162670401.1">
    <property type="nucleotide sequence ID" value="NZ_LR593886.1"/>
</dbReference>
<proteinExistence type="predicted"/>
<keyword evidence="1" id="KW-1133">Transmembrane helix</keyword>
<gene>
    <name evidence="2" type="ORF">SOIL9_16520</name>
</gene>
<dbReference type="KEGG" id="gms:SOIL9_16520"/>
<accession>A0A6P2D981</accession>
<feature type="transmembrane region" description="Helical" evidence="1">
    <location>
        <begin position="75"/>
        <end position="94"/>
    </location>
</feature>
<protein>
    <recommendedName>
        <fullName evidence="4">Zinc ribbon domain-containing protein</fullName>
    </recommendedName>
</protein>
<keyword evidence="3" id="KW-1185">Reference proteome</keyword>
<dbReference type="EMBL" id="LR593886">
    <property type="protein sequence ID" value="VTR96062.1"/>
    <property type="molecule type" value="Genomic_DNA"/>
</dbReference>
<feature type="transmembrane region" description="Helical" evidence="1">
    <location>
        <begin position="20"/>
        <end position="38"/>
    </location>
</feature>
<reference evidence="2 3" key="1">
    <citation type="submission" date="2019-05" db="EMBL/GenBank/DDBJ databases">
        <authorList>
            <consortium name="Science for Life Laboratories"/>
        </authorList>
    </citation>
    <scope>NUCLEOTIDE SEQUENCE [LARGE SCALE GENOMIC DNA]</scope>
    <source>
        <strain evidence="2">Soil9</strain>
    </source>
</reference>
<evidence type="ECO:0008006" key="4">
    <source>
        <dbReference type="Google" id="ProtNLM"/>
    </source>
</evidence>
<keyword evidence="1" id="KW-0472">Membrane</keyword>
<sequence length="140" mass="15438">MAQQTPERKAPNANRSIRNAVLVGLALGSPFIVGTLVSLDFETFLAVVFYLTFAAILPAFLGFRMGRVRAIGPRVGFLLGLVLNYLGLLILLLYPETGEPEQDTGRRCPHCDELIRSAARLCKHCRQPVEPVAIEPDFDD</sequence>
<feature type="transmembrane region" description="Helical" evidence="1">
    <location>
        <begin position="44"/>
        <end position="63"/>
    </location>
</feature>
<evidence type="ECO:0000313" key="2">
    <source>
        <dbReference type="EMBL" id="VTR96062.1"/>
    </source>
</evidence>
<keyword evidence="1" id="KW-0812">Transmembrane</keyword>
<dbReference type="AlphaFoldDB" id="A0A6P2D981"/>
<name>A0A6P2D981_9BACT</name>
<organism evidence="2 3">
    <name type="scientific">Gemmata massiliana</name>
    <dbReference type="NCBI Taxonomy" id="1210884"/>
    <lineage>
        <taxon>Bacteria</taxon>
        <taxon>Pseudomonadati</taxon>
        <taxon>Planctomycetota</taxon>
        <taxon>Planctomycetia</taxon>
        <taxon>Gemmatales</taxon>
        <taxon>Gemmataceae</taxon>
        <taxon>Gemmata</taxon>
    </lineage>
</organism>